<dbReference type="PANTHER" id="PTHR43537">
    <property type="entry name" value="TRANSCRIPTIONAL REGULATOR, GNTR FAMILY"/>
    <property type="match status" value="1"/>
</dbReference>
<dbReference type="SMART" id="SM00345">
    <property type="entry name" value="HTH_GNTR"/>
    <property type="match status" value="1"/>
</dbReference>
<dbReference type="GO" id="GO:0003677">
    <property type="term" value="F:DNA binding"/>
    <property type="evidence" value="ECO:0007669"/>
    <property type="project" value="UniProtKB-KW"/>
</dbReference>
<evidence type="ECO:0000256" key="1">
    <source>
        <dbReference type="ARBA" id="ARBA00023015"/>
    </source>
</evidence>
<dbReference type="InterPro" id="IPR008920">
    <property type="entry name" value="TF_FadR/GntR_C"/>
</dbReference>
<evidence type="ECO:0000256" key="4">
    <source>
        <dbReference type="SAM" id="MobiDB-lite"/>
    </source>
</evidence>
<sequence>MLSSQEMSHDPRLPSPIASPAQRVVRVDSQPQTTAEDLGRSIVTGRYDIEVFPSEQEITQRYGVSRATARDAVKILAARRLILPRAGGRRAVVATQDQWPLFDQEILGWLLKAKGACRLRIELMQVRRSVEPAAAAMAAASALPVQRGAIEAALATLEGASGREEVRDAEFAFHAAILDASGNRFFQQIRSIVAATLELAPVEDAQPHLEARDQAAERLIADAIRNHDPARAQAAMAEVLDRLLSEAEAAAPAKRSMRYIPRYGPDA</sequence>
<dbReference type="Pfam" id="PF00392">
    <property type="entry name" value="GntR"/>
    <property type="match status" value="1"/>
</dbReference>
<dbReference type="SMART" id="SM00895">
    <property type="entry name" value="FCD"/>
    <property type="match status" value="1"/>
</dbReference>
<dbReference type="InterPro" id="IPR036390">
    <property type="entry name" value="WH_DNA-bd_sf"/>
</dbReference>
<dbReference type="PRINTS" id="PR00035">
    <property type="entry name" value="HTHGNTR"/>
</dbReference>
<protein>
    <submittedName>
        <fullName evidence="7">FadR family transcriptional regulator</fullName>
    </submittedName>
</protein>
<proteinExistence type="predicted"/>
<dbReference type="PANTHER" id="PTHR43537:SF44">
    <property type="entry name" value="GNTR FAMILY REGULATORY PROTEIN"/>
    <property type="match status" value="1"/>
</dbReference>
<dbReference type="SUPFAM" id="SSF46785">
    <property type="entry name" value="Winged helix' DNA-binding domain"/>
    <property type="match status" value="1"/>
</dbReference>
<dbReference type="SUPFAM" id="SSF48008">
    <property type="entry name" value="GntR ligand-binding domain-like"/>
    <property type="match status" value="1"/>
</dbReference>
<dbReference type="AlphaFoldDB" id="A0A6G4QZA4"/>
<feature type="domain" description="HTH gntR-type" evidence="5">
    <location>
        <begin position="34"/>
        <end position="92"/>
    </location>
</feature>
<keyword evidence="2" id="KW-0238">DNA-binding</keyword>
<gene>
    <name evidence="7" type="ORF">G5B46_14755</name>
</gene>
<evidence type="ECO:0000313" key="7">
    <source>
        <dbReference type="EMBL" id="NGM50871.1"/>
    </source>
</evidence>
<dbReference type="Pfam" id="PF07729">
    <property type="entry name" value="FCD"/>
    <property type="match status" value="1"/>
</dbReference>
<reference evidence="7" key="1">
    <citation type="submission" date="2020-02" db="EMBL/GenBank/DDBJ databases">
        <authorList>
            <person name="Gao J."/>
            <person name="Sun J."/>
        </authorList>
    </citation>
    <scope>NUCLEOTIDE SEQUENCE</scope>
    <source>
        <strain evidence="7">602-2</strain>
    </source>
</reference>
<accession>A0A6G4QZA4</accession>
<evidence type="ECO:0000259" key="5">
    <source>
        <dbReference type="SMART" id="SM00345"/>
    </source>
</evidence>
<dbReference type="InterPro" id="IPR000524">
    <property type="entry name" value="Tscrpt_reg_HTH_GntR"/>
</dbReference>
<keyword evidence="1" id="KW-0805">Transcription regulation</keyword>
<feature type="region of interest" description="Disordered" evidence="4">
    <location>
        <begin position="1"/>
        <end position="35"/>
    </location>
</feature>
<dbReference type="InterPro" id="IPR036388">
    <property type="entry name" value="WH-like_DNA-bd_sf"/>
</dbReference>
<evidence type="ECO:0000256" key="2">
    <source>
        <dbReference type="ARBA" id="ARBA00023125"/>
    </source>
</evidence>
<name>A0A6G4QZA4_9CAUL</name>
<evidence type="ECO:0000259" key="6">
    <source>
        <dbReference type="SMART" id="SM00895"/>
    </source>
</evidence>
<dbReference type="GO" id="GO:0003700">
    <property type="term" value="F:DNA-binding transcription factor activity"/>
    <property type="evidence" value="ECO:0007669"/>
    <property type="project" value="InterPro"/>
</dbReference>
<dbReference type="RefSeq" id="WP_165259783.1">
    <property type="nucleotide sequence ID" value="NZ_JAAKGT010000006.1"/>
</dbReference>
<dbReference type="Gene3D" id="1.20.120.530">
    <property type="entry name" value="GntR ligand-binding domain-like"/>
    <property type="match status" value="1"/>
</dbReference>
<comment type="caution">
    <text evidence="7">The sequence shown here is derived from an EMBL/GenBank/DDBJ whole genome shotgun (WGS) entry which is preliminary data.</text>
</comment>
<dbReference type="EMBL" id="JAAKGT010000006">
    <property type="protein sequence ID" value="NGM50871.1"/>
    <property type="molecule type" value="Genomic_DNA"/>
</dbReference>
<feature type="domain" description="GntR C-terminal" evidence="6">
    <location>
        <begin position="122"/>
        <end position="242"/>
    </location>
</feature>
<organism evidence="7">
    <name type="scientific">Caulobacter sp. 602-2</name>
    <dbReference type="NCBI Taxonomy" id="2710887"/>
    <lineage>
        <taxon>Bacteria</taxon>
        <taxon>Pseudomonadati</taxon>
        <taxon>Pseudomonadota</taxon>
        <taxon>Alphaproteobacteria</taxon>
        <taxon>Caulobacterales</taxon>
        <taxon>Caulobacteraceae</taxon>
        <taxon>Caulobacter</taxon>
    </lineage>
</organism>
<evidence type="ECO:0000256" key="3">
    <source>
        <dbReference type="ARBA" id="ARBA00023163"/>
    </source>
</evidence>
<keyword evidence="3" id="KW-0804">Transcription</keyword>
<dbReference type="Gene3D" id="1.10.10.10">
    <property type="entry name" value="Winged helix-like DNA-binding domain superfamily/Winged helix DNA-binding domain"/>
    <property type="match status" value="1"/>
</dbReference>
<dbReference type="InterPro" id="IPR011711">
    <property type="entry name" value="GntR_C"/>
</dbReference>